<evidence type="ECO:0000256" key="9">
    <source>
        <dbReference type="ARBA" id="ARBA00023004"/>
    </source>
</evidence>
<dbReference type="EC" id="1.11.1.7" evidence="3 14"/>
<keyword evidence="6 12" id="KW-0479">Metal-binding</keyword>
<keyword evidence="14" id="KW-0376">Hydrogen peroxide</keyword>
<feature type="domain" description="Plant heme peroxidase family profile" evidence="15">
    <location>
        <begin position="36"/>
        <end position="338"/>
    </location>
</feature>
<keyword evidence="8 14" id="KW-0560">Oxidoreductase</keyword>
<dbReference type="PANTHER" id="PTHR31235">
    <property type="entry name" value="PEROXIDASE 25-RELATED"/>
    <property type="match status" value="1"/>
</dbReference>
<evidence type="ECO:0000256" key="7">
    <source>
        <dbReference type="ARBA" id="ARBA00022729"/>
    </source>
</evidence>
<comment type="function">
    <text evidence="14">Removal of H(2)O(2), oxidation of toxic reductants, biosynthesis and degradation of lignin, suberization, auxin catabolism, response to environmental stresses such as wounding, pathogen attack and oxidative stress.</text>
</comment>
<evidence type="ECO:0000256" key="10">
    <source>
        <dbReference type="ARBA" id="ARBA00023157"/>
    </source>
</evidence>
<comment type="catalytic activity">
    <reaction evidence="1 14">
        <text>2 a phenolic donor + H2O2 = 2 a phenolic radical donor + 2 H2O</text>
        <dbReference type="Rhea" id="RHEA:56136"/>
        <dbReference type="ChEBI" id="CHEBI:15377"/>
        <dbReference type="ChEBI" id="CHEBI:16240"/>
        <dbReference type="ChEBI" id="CHEBI:139520"/>
        <dbReference type="ChEBI" id="CHEBI:139521"/>
        <dbReference type="EC" id="1.11.1.7"/>
    </reaction>
</comment>
<dbReference type="PROSITE" id="PS50873">
    <property type="entry name" value="PEROXIDASE_4"/>
    <property type="match status" value="1"/>
</dbReference>
<gene>
    <name evidence="16" type="ORF">ILEXP_LOCUS17675</name>
</gene>
<dbReference type="PRINTS" id="PR00458">
    <property type="entry name" value="PEROXIDASE"/>
</dbReference>
<evidence type="ECO:0000259" key="15">
    <source>
        <dbReference type="PROSITE" id="PS50873"/>
    </source>
</evidence>
<dbReference type="GO" id="GO:0042744">
    <property type="term" value="P:hydrogen peroxide catabolic process"/>
    <property type="evidence" value="ECO:0007669"/>
    <property type="project" value="UniProtKB-KW"/>
</dbReference>
<comment type="subcellular location">
    <subcellularLocation>
        <location evidence="14">Secreted</location>
    </subcellularLocation>
</comment>
<keyword evidence="4 14" id="KW-0575">Peroxidase</keyword>
<dbReference type="Gene3D" id="1.10.420.10">
    <property type="entry name" value="Peroxidase, domain 2"/>
    <property type="match status" value="1"/>
</dbReference>
<dbReference type="CDD" id="cd00693">
    <property type="entry name" value="secretory_peroxidase"/>
    <property type="match status" value="1"/>
</dbReference>
<feature type="chain" id="PRO_5044530358" description="Peroxidase" evidence="14">
    <location>
        <begin position="27"/>
        <end position="358"/>
    </location>
</feature>
<evidence type="ECO:0000313" key="17">
    <source>
        <dbReference type="Proteomes" id="UP001642360"/>
    </source>
</evidence>
<name>A0ABC8RY59_9AQUA</name>
<sequence length="358" mass="39593">MGREGFLLLISLLSLALSFRSSCVQAAITLPPEDRPLTRHYYKKLITCKNVEAFVQHQVMLFWNKEKSLTAKLLKLLYSDCMVNGCDASILLDGPQSEKTAPQNAGLGAKLPNLGLTVFDVIDKIKIVIEDRCPGAVSCTDILNLATRDAVHYAGAPSYPVFLGRRDGLESKAEWVYYPSPSISWESALAFFRSKGLDVQDMATLLGAHTMGKAHCSYILDRLYNFNNTGKPDPSMKKSLLTNLRKQCPPKSKTGQRNPLVFLNPDNGPNYKFTNSYYSRVLSHKSVLAVDQQLLYGSSNGTKQLTNQYAGSFEDFGEEFALSISRMGGLKVLTGNKGRYAGIAVPPTSSRWDSKCHQ</sequence>
<feature type="disulfide bond" evidence="13">
    <location>
        <begin position="216"/>
        <end position="248"/>
    </location>
</feature>
<evidence type="ECO:0000256" key="6">
    <source>
        <dbReference type="ARBA" id="ARBA00022723"/>
    </source>
</evidence>
<dbReference type="Gene3D" id="1.10.520.10">
    <property type="match status" value="1"/>
</dbReference>
<feature type="disulfide bond" evidence="13">
    <location>
        <begin position="81"/>
        <end position="86"/>
    </location>
</feature>
<organism evidence="16 17">
    <name type="scientific">Ilex paraguariensis</name>
    <name type="common">yerba mate</name>
    <dbReference type="NCBI Taxonomy" id="185542"/>
    <lineage>
        <taxon>Eukaryota</taxon>
        <taxon>Viridiplantae</taxon>
        <taxon>Streptophyta</taxon>
        <taxon>Embryophyta</taxon>
        <taxon>Tracheophyta</taxon>
        <taxon>Spermatophyta</taxon>
        <taxon>Magnoliopsida</taxon>
        <taxon>eudicotyledons</taxon>
        <taxon>Gunneridae</taxon>
        <taxon>Pentapetalae</taxon>
        <taxon>asterids</taxon>
        <taxon>campanulids</taxon>
        <taxon>Aquifoliales</taxon>
        <taxon>Aquifoliaceae</taxon>
        <taxon>Ilex</taxon>
    </lineage>
</organism>
<dbReference type="InterPro" id="IPR002016">
    <property type="entry name" value="Haem_peroxidase"/>
</dbReference>
<feature type="binding site" evidence="12">
    <location>
        <position position="266"/>
    </location>
    <ligand>
        <name>Ca(2+)</name>
        <dbReference type="ChEBI" id="CHEBI:29108"/>
        <label>2</label>
    </ligand>
</feature>
<accession>A0ABC8RY59</accession>
<keyword evidence="14" id="KW-0964">Secreted</keyword>
<feature type="binding site" evidence="12">
    <location>
        <position position="80"/>
    </location>
    <ligand>
        <name>Ca(2+)</name>
        <dbReference type="ChEBI" id="CHEBI:29108"/>
        <label>1</label>
    </ligand>
</feature>
<evidence type="ECO:0000256" key="2">
    <source>
        <dbReference type="ARBA" id="ARBA00006873"/>
    </source>
</evidence>
<keyword evidence="9 12" id="KW-0408">Iron</keyword>
<evidence type="ECO:0000256" key="8">
    <source>
        <dbReference type="ARBA" id="ARBA00023002"/>
    </source>
</evidence>
<feature type="signal peptide" evidence="14">
    <location>
        <begin position="1"/>
        <end position="26"/>
    </location>
</feature>
<keyword evidence="5 14" id="KW-0349">Heme</keyword>
<evidence type="ECO:0000256" key="14">
    <source>
        <dbReference type="RuleBase" id="RU362060"/>
    </source>
</evidence>
<dbReference type="Pfam" id="PF00141">
    <property type="entry name" value="peroxidase"/>
    <property type="match status" value="1"/>
</dbReference>
<dbReference type="EMBL" id="CAUOFW020001905">
    <property type="protein sequence ID" value="CAK9149618.1"/>
    <property type="molecule type" value="Genomic_DNA"/>
</dbReference>
<dbReference type="InterPro" id="IPR033905">
    <property type="entry name" value="Secretory_peroxidase"/>
</dbReference>
<dbReference type="InterPro" id="IPR019793">
    <property type="entry name" value="Peroxidases_heam-ligand_BS"/>
</dbReference>
<evidence type="ECO:0000256" key="3">
    <source>
        <dbReference type="ARBA" id="ARBA00012313"/>
    </source>
</evidence>
<feature type="binding site" evidence="12">
    <location>
        <position position="83"/>
    </location>
    <ligand>
        <name>Ca(2+)</name>
        <dbReference type="ChEBI" id="CHEBI:29108"/>
        <label>1</label>
    </ligand>
</feature>
<feature type="binding site" description="axial binding residue" evidence="12">
    <location>
        <position position="209"/>
    </location>
    <ligand>
        <name>heme b</name>
        <dbReference type="ChEBI" id="CHEBI:60344"/>
    </ligand>
    <ligandPart>
        <name>Fe</name>
        <dbReference type="ChEBI" id="CHEBI:18248"/>
    </ligandPart>
</feature>
<proteinExistence type="inferred from homology"/>
<keyword evidence="10 13" id="KW-1015">Disulfide bond</keyword>
<dbReference type="GO" id="GO:0005576">
    <property type="term" value="C:extracellular region"/>
    <property type="evidence" value="ECO:0007669"/>
    <property type="project" value="UniProtKB-SubCell"/>
</dbReference>
<dbReference type="InterPro" id="IPR000823">
    <property type="entry name" value="Peroxidase_pln"/>
</dbReference>
<comment type="similarity">
    <text evidence="14">Belongs to the peroxidase family. Classical plant (class III) peroxidase subfamily.</text>
</comment>
<comment type="similarity">
    <text evidence="2">Belongs to the peroxidase family. Ascorbate peroxidase subfamily.</text>
</comment>
<dbReference type="SUPFAM" id="SSF48113">
    <property type="entry name" value="Heme-dependent peroxidases"/>
    <property type="match status" value="1"/>
</dbReference>
<dbReference type="Proteomes" id="UP001642360">
    <property type="component" value="Unassembled WGS sequence"/>
</dbReference>
<evidence type="ECO:0000313" key="16">
    <source>
        <dbReference type="EMBL" id="CAK9149618.1"/>
    </source>
</evidence>
<feature type="disulfide bond" evidence="13">
    <location>
        <begin position="48"/>
        <end position="133"/>
    </location>
</feature>
<protein>
    <recommendedName>
        <fullName evidence="3 14">Peroxidase</fullName>
        <ecNumber evidence="3 14">1.11.1.7</ecNumber>
    </recommendedName>
</protein>
<evidence type="ECO:0000256" key="13">
    <source>
        <dbReference type="PIRSR" id="PIRSR600823-5"/>
    </source>
</evidence>
<dbReference type="FunFam" id="1.10.420.10:FF:000007">
    <property type="entry name" value="Peroxidase"/>
    <property type="match status" value="1"/>
</dbReference>
<evidence type="ECO:0000256" key="4">
    <source>
        <dbReference type="ARBA" id="ARBA00022559"/>
    </source>
</evidence>
<dbReference type="PROSITE" id="PS00435">
    <property type="entry name" value="PEROXIDASE_1"/>
    <property type="match status" value="1"/>
</dbReference>
<evidence type="ECO:0000256" key="1">
    <source>
        <dbReference type="ARBA" id="ARBA00000189"/>
    </source>
</evidence>
<keyword evidence="17" id="KW-1185">Reference proteome</keyword>
<feature type="binding site" evidence="12">
    <location>
        <position position="89"/>
    </location>
    <ligand>
        <name>Ca(2+)</name>
        <dbReference type="ChEBI" id="CHEBI:29108"/>
        <label>1</label>
    </ligand>
</feature>
<feature type="binding site" evidence="12">
    <location>
        <position position="85"/>
    </location>
    <ligand>
        <name>Ca(2+)</name>
        <dbReference type="ChEBI" id="CHEBI:29108"/>
        <label>1</label>
    </ligand>
</feature>
<evidence type="ECO:0000256" key="5">
    <source>
        <dbReference type="ARBA" id="ARBA00022617"/>
    </source>
</evidence>
<comment type="cofactor">
    <cofactor evidence="12 14">
        <name>Ca(2+)</name>
        <dbReference type="ChEBI" id="CHEBI:29108"/>
    </cofactor>
    <text evidence="12 14">Binds 2 calcium ions per subunit.</text>
</comment>
<keyword evidence="12 14" id="KW-0106">Calcium</keyword>
<keyword evidence="7 14" id="KW-0732">Signal</keyword>
<dbReference type="GO" id="GO:0020037">
    <property type="term" value="F:heme binding"/>
    <property type="evidence" value="ECO:0007669"/>
    <property type="project" value="UniProtKB-UniRule"/>
</dbReference>
<feature type="binding site" evidence="11">
    <location>
        <position position="179"/>
    </location>
    <ligand>
        <name>substrate</name>
    </ligand>
</feature>
<dbReference type="InterPro" id="IPR010255">
    <property type="entry name" value="Haem_peroxidase_sf"/>
</dbReference>
<evidence type="ECO:0000256" key="11">
    <source>
        <dbReference type="PIRSR" id="PIRSR600823-2"/>
    </source>
</evidence>
<dbReference type="GO" id="GO:0140825">
    <property type="term" value="F:lactoperoxidase activity"/>
    <property type="evidence" value="ECO:0007669"/>
    <property type="project" value="UniProtKB-EC"/>
</dbReference>
<dbReference type="AlphaFoldDB" id="A0ABC8RY59"/>
<comment type="cofactor">
    <cofactor evidence="12 14">
        <name>heme b</name>
        <dbReference type="ChEBI" id="CHEBI:60344"/>
    </cofactor>
    <text evidence="12 14">Binds 1 heme b (iron(II)-protoporphyrin IX) group per subunit.</text>
</comment>
<feature type="binding site" evidence="12">
    <location>
        <position position="210"/>
    </location>
    <ligand>
        <name>Ca(2+)</name>
        <dbReference type="ChEBI" id="CHEBI:29108"/>
        <label>2</label>
    </ligand>
</feature>
<dbReference type="PRINTS" id="PR00461">
    <property type="entry name" value="PLPEROXIDASE"/>
</dbReference>
<dbReference type="GO" id="GO:0006979">
    <property type="term" value="P:response to oxidative stress"/>
    <property type="evidence" value="ECO:0007669"/>
    <property type="project" value="UniProtKB-UniRule"/>
</dbReference>
<comment type="caution">
    <text evidence="16">The sequence shown here is derived from an EMBL/GenBank/DDBJ whole genome shotgun (WGS) entry which is preliminary data.</text>
</comment>
<evidence type="ECO:0000256" key="12">
    <source>
        <dbReference type="PIRSR" id="PIRSR600823-3"/>
    </source>
</evidence>
<dbReference type="GO" id="GO:0046872">
    <property type="term" value="F:metal ion binding"/>
    <property type="evidence" value="ECO:0007669"/>
    <property type="project" value="UniProtKB-UniRule"/>
</dbReference>
<feature type="binding site" evidence="12">
    <location>
        <position position="87"/>
    </location>
    <ligand>
        <name>Ca(2+)</name>
        <dbReference type="ChEBI" id="CHEBI:29108"/>
        <label>1</label>
    </ligand>
</feature>
<reference evidence="16 17" key="1">
    <citation type="submission" date="2024-02" db="EMBL/GenBank/DDBJ databases">
        <authorList>
            <person name="Vignale AGUSTIN F."/>
            <person name="Sosa J E."/>
            <person name="Modenutti C."/>
        </authorList>
    </citation>
    <scope>NUCLEOTIDE SEQUENCE [LARGE SCALE GENOMIC DNA]</scope>
</reference>